<evidence type="ECO:0000313" key="7">
    <source>
        <dbReference type="EMBL" id="GET22901.1"/>
    </source>
</evidence>
<keyword evidence="4 8" id="KW-0456">Lyase</keyword>
<comment type="caution">
    <text evidence="8">The sequence shown here is derived from an EMBL/GenBank/DDBJ whole genome shotgun (WGS) entry which is preliminary data.</text>
</comment>
<dbReference type="GO" id="GO:0008483">
    <property type="term" value="F:transaminase activity"/>
    <property type="evidence" value="ECO:0007669"/>
    <property type="project" value="UniProtKB-KW"/>
</dbReference>
<dbReference type="Gene3D" id="3.40.640.10">
    <property type="entry name" value="Type I PLP-dependent aspartate aminotransferase-like (Major domain)"/>
    <property type="match status" value="1"/>
</dbReference>
<dbReference type="Pfam" id="PF00155">
    <property type="entry name" value="Aminotran_1_2"/>
    <property type="match status" value="1"/>
</dbReference>
<dbReference type="Proteomes" id="UP000396862">
    <property type="component" value="Unassembled WGS sequence"/>
</dbReference>
<evidence type="ECO:0000313" key="8">
    <source>
        <dbReference type="EMBL" id="PSK82354.1"/>
    </source>
</evidence>
<comment type="cofactor">
    <cofactor evidence="1">
        <name>pyridoxal 5'-phosphate</name>
        <dbReference type="ChEBI" id="CHEBI:597326"/>
    </cofactor>
</comment>
<dbReference type="InterPro" id="IPR015424">
    <property type="entry name" value="PyrdxlP-dep_Trfase"/>
</dbReference>
<dbReference type="InterPro" id="IPR004839">
    <property type="entry name" value="Aminotransferase_I/II_large"/>
</dbReference>
<dbReference type="EC" id="4.4.1.13" evidence="2"/>
<proteinExistence type="inferred from homology"/>
<dbReference type="SUPFAM" id="SSF53383">
    <property type="entry name" value="PLP-dependent transferases"/>
    <property type="match status" value="1"/>
</dbReference>
<evidence type="ECO:0000256" key="4">
    <source>
        <dbReference type="ARBA" id="ARBA00023239"/>
    </source>
</evidence>
<dbReference type="InterPro" id="IPR051798">
    <property type="entry name" value="Class-II_PLP-Dep_Aminotrans"/>
</dbReference>
<sequence length="393" mass="44730">MTTNFDQIVDRSGTGAIKYIRRKALFGREDVIPLWVADMEFRSPEPVIEALHQRSNHGVFGYTLPGDDYFETIREWQASHHNWEVDREWMSFVPGVVPTIGLALEIFSEPGKDILVHAPVYTPFFDVPQKLDRQVVFSNLKLEKGKYHMDLDDLRTKLKENIDVFILSNPHNPGGRVWSKDELKELASIAAENNVLVISDEIHADLVLNDYRHIPFATVSEEAAMNSITLISPTKTFNIAGLSAATAIVPNSEIREKLNHRMHALHLFRGNIMAYEAARAAYQHGEAWRKELISYLEENHRIVHAFFKENLPEIIPMEAEASFLVWIEFSQTGLPPEDVRERLICEAGLGLSPGKAFGPGGEYYQRMNIGIPRQLLLHALEKIKHAFNSLEVK</sequence>
<evidence type="ECO:0000256" key="2">
    <source>
        <dbReference type="ARBA" id="ARBA00012224"/>
    </source>
</evidence>
<dbReference type="PANTHER" id="PTHR43525:SF1">
    <property type="entry name" value="PROTEIN MALY"/>
    <property type="match status" value="1"/>
</dbReference>
<feature type="domain" description="Aminotransferase class I/classII large" evidence="6">
    <location>
        <begin position="30"/>
        <end position="383"/>
    </location>
</feature>
<protein>
    <recommendedName>
        <fullName evidence="2">cysteine-S-conjugate beta-lyase</fullName>
        <ecNumber evidence="2">4.4.1.13</ecNumber>
    </recommendedName>
</protein>
<dbReference type="Gene3D" id="3.90.1150.10">
    <property type="entry name" value="Aspartate Aminotransferase, domain 1"/>
    <property type="match status" value="1"/>
</dbReference>
<accession>A0A2P8CBM2</accession>
<dbReference type="EMBL" id="BLAU01000001">
    <property type="protein sequence ID" value="GET22901.1"/>
    <property type="molecule type" value="Genomic_DNA"/>
</dbReference>
<comment type="similarity">
    <text evidence="5">Belongs to the class-II pyridoxal-phosphate-dependent aminotransferase family. MalY/PatB cystathionine beta-lyase subfamily.</text>
</comment>
<dbReference type="OrthoDB" id="9802872at2"/>
<dbReference type="InterPro" id="IPR015422">
    <property type="entry name" value="PyrdxlP-dep_Trfase_small"/>
</dbReference>
<dbReference type="GO" id="GO:0030170">
    <property type="term" value="F:pyridoxal phosphate binding"/>
    <property type="evidence" value="ECO:0007669"/>
    <property type="project" value="InterPro"/>
</dbReference>
<dbReference type="NCBIfam" id="TIGR04350">
    <property type="entry name" value="C_S_lyase_PatB"/>
    <property type="match status" value="1"/>
</dbReference>
<dbReference type="InterPro" id="IPR027619">
    <property type="entry name" value="C-S_lyase_PatB-like"/>
</dbReference>
<evidence type="ECO:0000259" key="6">
    <source>
        <dbReference type="Pfam" id="PF00155"/>
    </source>
</evidence>
<keyword evidence="3" id="KW-0663">Pyridoxal phosphate</keyword>
<organism evidence="8 9">
    <name type="scientific">Prolixibacter denitrificans</name>
    <dbReference type="NCBI Taxonomy" id="1541063"/>
    <lineage>
        <taxon>Bacteria</taxon>
        <taxon>Pseudomonadati</taxon>
        <taxon>Bacteroidota</taxon>
        <taxon>Bacteroidia</taxon>
        <taxon>Marinilabiliales</taxon>
        <taxon>Prolixibacteraceae</taxon>
        <taxon>Prolixibacter</taxon>
    </lineage>
</organism>
<keyword evidence="7" id="KW-0808">Transferase</keyword>
<dbReference type="RefSeq" id="WP_106542569.1">
    <property type="nucleotide sequence ID" value="NZ_BLAU01000001.1"/>
</dbReference>
<evidence type="ECO:0000256" key="5">
    <source>
        <dbReference type="ARBA" id="ARBA00037974"/>
    </source>
</evidence>
<evidence type="ECO:0000313" key="9">
    <source>
        <dbReference type="Proteomes" id="UP000240621"/>
    </source>
</evidence>
<keyword evidence="7" id="KW-0032">Aminotransferase</keyword>
<dbReference type="GO" id="GO:0047804">
    <property type="term" value="F:cysteine-S-conjugate beta-lyase activity"/>
    <property type="evidence" value="ECO:0007669"/>
    <property type="project" value="UniProtKB-EC"/>
</dbReference>
<evidence type="ECO:0000313" key="10">
    <source>
        <dbReference type="Proteomes" id="UP000396862"/>
    </source>
</evidence>
<keyword evidence="10" id="KW-1185">Reference proteome</keyword>
<dbReference type="PANTHER" id="PTHR43525">
    <property type="entry name" value="PROTEIN MALY"/>
    <property type="match status" value="1"/>
</dbReference>
<gene>
    <name evidence="8" type="ORF">CLV93_10698</name>
    <name evidence="7" type="ORF">JCM18694_31470</name>
</gene>
<evidence type="ECO:0000256" key="3">
    <source>
        <dbReference type="ARBA" id="ARBA00022898"/>
    </source>
</evidence>
<reference evidence="8 9" key="1">
    <citation type="submission" date="2018-03" db="EMBL/GenBank/DDBJ databases">
        <title>Genomic Encyclopedia of Archaeal and Bacterial Type Strains, Phase II (KMG-II): from individual species to whole genera.</title>
        <authorList>
            <person name="Goeker M."/>
        </authorList>
    </citation>
    <scope>NUCLEOTIDE SEQUENCE [LARGE SCALE GENOMIC DNA]</scope>
    <source>
        <strain evidence="8 9">DSM 27267</strain>
    </source>
</reference>
<reference evidence="7 10" key="2">
    <citation type="submission" date="2019-10" db="EMBL/GenBank/DDBJ databases">
        <title>Prolixibacter strains distinguished by the presence of nitrate reductase genes were adept at nitrate-dependent anaerobic corrosion of metallic iron and carbon steel.</title>
        <authorList>
            <person name="Iino T."/>
            <person name="Shono N."/>
            <person name="Ito K."/>
            <person name="Nakamura R."/>
            <person name="Sueoka K."/>
            <person name="Harayama S."/>
            <person name="Ohkuma M."/>
        </authorList>
    </citation>
    <scope>NUCLEOTIDE SEQUENCE [LARGE SCALE GENOMIC DNA]</scope>
    <source>
        <strain evidence="7 10">MIC1-1</strain>
    </source>
</reference>
<name>A0A2P8CBM2_9BACT</name>
<dbReference type="CDD" id="cd00609">
    <property type="entry name" value="AAT_like"/>
    <property type="match status" value="1"/>
</dbReference>
<dbReference type="EMBL" id="PYGC01000006">
    <property type="protein sequence ID" value="PSK82354.1"/>
    <property type="molecule type" value="Genomic_DNA"/>
</dbReference>
<evidence type="ECO:0000256" key="1">
    <source>
        <dbReference type="ARBA" id="ARBA00001933"/>
    </source>
</evidence>
<dbReference type="InterPro" id="IPR015421">
    <property type="entry name" value="PyrdxlP-dep_Trfase_major"/>
</dbReference>
<dbReference type="Proteomes" id="UP000240621">
    <property type="component" value="Unassembled WGS sequence"/>
</dbReference>
<dbReference type="AlphaFoldDB" id="A0A2P8CBM2"/>